<dbReference type="InterPro" id="IPR052381">
    <property type="entry name" value="AAA_domain_protein"/>
</dbReference>
<dbReference type="InterPro" id="IPR003593">
    <property type="entry name" value="AAA+_ATPase"/>
</dbReference>
<comment type="caution">
    <text evidence="6">The sequence shown here is derived from an EMBL/GenBank/DDBJ whole genome shotgun (WGS) entry which is preliminary data.</text>
</comment>
<dbReference type="InterPro" id="IPR027417">
    <property type="entry name" value="P-loop_NTPase"/>
</dbReference>
<dbReference type="Pfam" id="PF00004">
    <property type="entry name" value="AAA"/>
    <property type="match status" value="1"/>
</dbReference>
<keyword evidence="7" id="KW-1185">Reference proteome</keyword>
<dbReference type="OrthoDB" id="9806903at2"/>
<dbReference type="InterPro" id="IPR041569">
    <property type="entry name" value="AAA_lid_3"/>
</dbReference>
<evidence type="ECO:0000256" key="4">
    <source>
        <dbReference type="ARBA" id="ARBA00040480"/>
    </source>
</evidence>
<dbReference type="PANTHER" id="PTHR42960:SF1">
    <property type="entry name" value="YCF46 PROTEIN"/>
    <property type="match status" value="1"/>
</dbReference>
<feature type="domain" description="AAA+ ATPase" evidence="5">
    <location>
        <begin position="278"/>
        <end position="412"/>
    </location>
</feature>
<proteinExistence type="inferred from homology"/>
<dbReference type="Gene3D" id="1.10.8.60">
    <property type="match status" value="1"/>
</dbReference>
<keyword evidence="1" id="KW-0547">Nucleotide-binding</keyword>
<dbReference type="Pfam" id="PF17862">
    <property type="entry name" value="AAA_lid_3"/>
    <property type="match status" value="1"/>
</dbReference>
<evidence type="ECO:0000313" key="6">
    <source>
        <dbReference type="EMBL" id="PYE54219.1"/>
    </source>
</evidence>
<evidence type="ECO:0000256" key="3">
    <source>
        <dbReference type="ARBA" id="ARBA00038088"/>
    </source>
</evidence>
<dbReference type="Gene3D" id="3.40.50.300">
    <property type="entry name" value="P-loop containing nucleotide triphosphate hydrolases"/>
    <property type="match status" value="1"/>
</dbReference>
<evidence type="ECO:0000256" key="1">
    <source>
        <dbReference type="ARBA" id="ARBA00022741"/>
    </source>
</evidence>
<evidence type="ECO:0000256" key="2">
    <source>
        <dbReference type="ARBA" id="ARBA00022840"/>
    </source>
</evidence>
<protein>
    <recommendedName>
        <fullName evidence="4">Uncharacterized AAA domain-containing protein ycf46</fullName>
    </recommendedName>
</protein>
<dbReference type="Proteomes" id="UP000248326">
    <property type="component" value="Unassembled WGS sequence"/>
</dbReference>
<dbReference type="GO" id="GO:0016887">
    <property type="term" value="F:ATP hydrolysis activity"/>
    <property type="evidence" value="ECO:0007669"/>
    <property type="project" value="InterPro"/>
</dbReference>
<sequence>MTLSDALRELKLLVRARYGAIVLDAPHEERTFTLLQALADGEAMPMMTWSLARGLASAARGPVAMRRAGSEGSGVYGTTTLEGALDFMRGNDRPALYVVEGAGRLLEEPLVQAKLHEVVAAFSKSSAAVVLLGDDVALPKTLLPYTARANLPGPGTTELGELVDRTFRELSRTMRLEDTLSEADRARLVANLRGLSFTEAERVVARVILEDGKLCAADVARVMLAKREVVAKDGLLEFMTPDLDLADVAGLTTLKAWLTRRAQLFERPREARAFGLPFPKGVLLLGVPGVGKSLTAKAIAAAWGLPLLRLDAGRLFDKYVGETERNFREAIRTAQRTAPVVLWIDEIEKAFASGGESDGGASRRMLGAFLSWLQDRDGDVFVAATANDVSALPPELVRKGRFDEVFFLDLPDFEARRAILALQVRKRGHDAKAIHLDLLADATEGFSGAELEAAVVSALYAAFASGERLSTATLLGEFKATRPLSVLRAENVAALRAWAAERAVSAN</sequence>
<evidence type="ECO:0000313" key="7">
    <source>
        <dbReference type="Proteomes" id="UP000248326"/>
    </source>
</evidence>
<dbReference type="PANTHER" id="PTHR42960">
    <property type="entry name" value="YCF46 PROTEIN"/>
    <property type="match status" value="1"/>
</dbReference>
<reference evidence="6 7" key="1">
    <citation type="submission" date="2018-06" db="EMBL/GenBank/DDBJ databases">
        <title>Genomic Encyclopedia of Type Strains, Phase IV (KMG-IV): sequencing the most valuable type-strain genomes for metagenomic binning, comparative biology and taxonomic classification.</title>
        <authorList>
            <person name="Goeker M."/>
        </authorList>
    </citation>
    <scope>NUCLEOTIDE SEQUENCE [LARGE SCALE GENOMIC DNA]</scope>
    <source>
        <strain evidence="6 7">DSM 18048</strain>
    </source>
</reference>
<evidence type="ECO:0000259" key="5">
    <source>
        <dbReference type="SMART" id="SM00382"/>
    </source>
</evidence>
<accession>A0A318SNJ8</accession>
<dbReference type="RefSeq" id="WP_110886595.1">
    <property type="nucleotide sequence ID" value="NZ_QJSX01000006.1"/>
</dbReference>
<organism evidence="6 7">
    <name type="scientific">Deinococcus yavapaiensis KR-236</name>
    <dbReference type="NCBI Taxonomy" id="694435"/>
    <lineage>
        <taxon>Bacteria</taxon>
        <taxon>Thermotogati</taxon>
        <taxon>Deinococcota</taxon>
        <taxon>Deinococci</taxon>
        <taxon>Deinococcales</taxon>
        <taxon>Deinococcaceae</taxon>
        <taxon>Deinococcus</taxon>
    </lineage>
</organism>
<dbReference type="AlphaFoldDB" id="A0A318SNJ8"/>
<dbReference type="SUPFAM" id="SSF52540">
    <property type="entry name" value="P-loop containing nucleoside triphosphate hydrolases"/>
    <property type="match status" value="1"/>
</dbReference>
<dbReference type="InterPro" id="IPR003959">
    <property type="entry name" value="ATPase_AAA_core"/>
</dbReference>
<gene>
    <name evidence="6" type="ORF">DES52_106185</name>
</gene>
<name>A0A318SNJ8_9DEIO</name>
<keyword evidence="2" id="KW-0067">ATP-binding</keyword>
<dbReference type="EMBL" id="QJSX01000006">
    <property type="protein sequence ID" value="PYE54219.1"/>
    <property type="molecule type" value="Genomic_DNA"/>
</dbReference>
<comment type="similarity">
    <text evidence="3">Belongs to the AAA ATPase family. Highly divergent.</text>
</comment>
<dbReference type="GO" id="GO:0005524">
    <property type="term" value="F:ATP binding"/>
    <property type="evidence" value="ECO:0007669"/>
    <property type="project" value="UniProtKB-KW"/>
</dbReference>
<dbReference type="SMART" id="SM00382">
    <property type="entry name" value="AAA"/>
    <property type="match status" value="1"/>
</dbReference>